<dbReference type="Gene3D" id="2.40.10.120">
    <property type="match status" value="1"/>
</dbReference>
<dbReference type="Pfam" id="PF13180">
    <property type="entry name" value="PDZ_2"/>
    <property type="match status" value="1"/>
</dbReference>
<dbReference type="RefSeq" id="WP_114771201.1">
    <property type="nucleotide sequence ID" value="NZ_QQBB01000006.1"/>
</dbReference>
<comment type="similarity">
    <text evidence="1">Belongs to the peptidase S1C family.</text>
</comment>
<dbReference type="InterPro" id="IPR001478">
    <property type="entry name" value="PDZ"/>
</dbReference>
<accession>A0A370HJ49</accession>
<dbReference type="Pfam" id="PF13365">
    <property type="entry name" value="Trypsin_2"/>
    <property type="match status" value="1"/>
</dbReference>
<dbReference type="GO" id="GO:0006515">
    <property type="term" value="P:protein quality control for misfolded or incompletely synthesized proteins"/>
    <property type="evidence" value="ECO:0007669"/>
    <property type="project" value="TreeGrafter"/>
</dbReference>
<reference evidence="6 7" key="1">
    <citation type="submission" date="2018-07" db="EMBL/GenBank/DDBJ databases">
        <title>Genomic Encyclopedia of Type Strains, Phase IV (KMG-IV): sequencing the most valuable type-strain genomes for metagenomic binning, comparative biology and taxonomic classification.</title>
        <authorList>
            <person name="Goeker M."/>
        </authorList>
    </citation>
    <scope>NUCLEOTIDE SEQUENCE [LARGE SCALE GENOMIC DNA]</scope>
    <source>
        <strain evidence="6 7">DSM 14364</strain>
    </source>
</reference>
<dbReference type="PROSITE" id="PS50106">
    <property type="entry name" value="PDZ"/>
    <property type="match status" value="1"/>
</dbReference>
<dbReference type="GO" id="GO:0042597">
    <property type="term" value="C:periplasmic space"/>
    <property type="evidence" value="ECO:0007669"/>
    <property type="project" value="TreeGrafter"/>
</dbReference>
<keyword evidence="2 6" id="KW-0645">Protease</keyword>
<gene>
    <name evidence="6" type="ORF">DES45_106299</name>
</gene>
<evidence type="ECO:0000313" key="7">
    <source>
        <dbReference type="Proteomes" id="UP000254925"/>
    </source>
</evidence>
<dbReference type="OrthoDB" id="9792183at2"/>
<evidence type="ECO:0000313" key="6">
    <source>
        <dbReference type="EMBL" id="RDI57985.1"/>
    </source>
</evidence>
<dbReference type="InterPro" id="IPR036034">
    <property type="entry name" value="PDZ_sf"/>
</dbReference>
<dbReference type="SUPFAM" id="SSF50494">
    <property type="entry name" value="Trypsin-like serine proteases"/>
    <property type="match status" value="1"/>
</dbReference>
<evidence type="ECO:0000256" key="4">
    <source>
        <dbReference type="ARBA" id="ARBA00022825"/>
    </source>
</evidence>
<dbReference type="EMBL" id="QQBB01000006">
    <property type="protein sequence ID" value="RDI57985.1"/>
    <property type="molecule type" value="Genomic_DNA"/>
</dbReference>
<dbReference type="Proteomes" id="UP000254925">
    <property type="component" value="Unassembled WGS sequence"/>
</dbReference>
<dbReference type="InterPro" id="IPR009003">
    <property type="entry name" value="Peptidase_S1_PA"/>
</dbReference>
<protein>
    <submittedName>
        <fullName evidence="6">S1-C subfamily serine protease</fullName>
    </submittedName>
</protein>
<proteinExistence type="inferred from homology"/>
<evidence type="ECO:0000256" key="1">
    <source>
        <dbReference type="ARBA" id="ARBA00010541"/>
    </source>
</evidence>
<keyword evidence="3" id="KW-0378">Hydrolase</keyword>
<dbReference type="PANTHER" id="PTHR22939">
    <property type="entry name" value="SERINE PROTEASE FAMILY S1C HTRA-RELATED"/>
    <property type="match status" value="1"/>
</dbReference>
<dbReference type="Gene3D" id="2.30.42.10">
    <property type="match status" value="1"/>
</dbReference>
<evidence type="ECO:0000256" key="3">
    <source>
        <dbReference type="ARBA" id="ARBA00022801"/>
    </source>
</evidence>
<sequence>MPAQAANRSLADLSDRLGALVDGVASKLVAIRSRRRTSLSGFVWRPGLVITAEEALEADEDIAILRPDGTSVAAGLVGRDPTTDIVLLRTEEQPVGELALAPTASLRAGHVVVAAGCRPEGPTAAFGIVSLAGGPWRSLRGGMIDRRIHLDLRLDPRAEGGLAIDAGGNAIGMTVLGPRGGALVIPSETIERVAQQLLQHGRVARGYLGLGLQPVRIDRGTAAAPERDDTRGLIVVSVDSDGPGQRAGIKQGDILIRWNDHAVQSVRSVHSLLGPESVGQSVRIEILRAGERLALSIEIGERPGL</sequence>
<dbReference type="SMART" id="SM00228">
    <property type="entry name" value="PDZ"/>
    <property type="match status" value="1"/>
</dbReference>
<evidence type="ECO:0000256" key="2">
    <source>
        <dbReference type="ARBA" id="ARBA00022670"/>
    </source>
</evidence>
<dbReference type="SUPFAM" id="SSF50156">
    <property type="entry name" value="PDZ domain-like"/>
    <property type="match status" value="1"/>
</dbReference>
<dbReference type="PANTHER" id="PTHR22939:SF129">
    <property type="entry name" value="SERINE PROTEASE HTRA2, MITOCHONDRIAL"/>
    <property type="match status" value="1"/>
</dbReference>
<evidence type="ECO:0000259" key="5">
    <source>
        <dbReference type="PROSITE" id="PS50106"/>
    </source>
</evidence>
<comment type="caution">
    <text evidence="6">The sequence shown here is derived from an EMBL/GenBank/DDBJ whole genome shotgun (WGS) entry which is preliminary data.</text>
</comment>
<dbReference type="AlphaFoldDB" id="A0A370HJ49"/>
<keyword evidence="4" id="KW-0720">Serine protease</keyword>
<feature type="domain" description="PDZ" evidence="5">
    <location>
        <begin position="197"/>
        <end position="290"/>
    </location>
</feature>
<name>A0A370HJ49_9HYPH</name>
<dbReference type="GO" id="GO:0004252">
    <property type="term" value="F:serine-type endopeptidase activity"/>
    <property type="evidence" value="ECO:0007669"/>
    <property type="project" value="InterPro"/>
</dbReference>
<dbReference type="InterPro" id="IPR001940">
    <property type="entry name" value="Peptidase_S1C"/>
</dbReference>
<dbReference type="PRINTS" id="PR00834">
    <property type="entry name" value="PROTEASES2C"/>
</dbReference>
<organism evidence="6 7">
    <name type="scientific">Microvirga subterranea</name>
    <dbReference type="NCBI Taxonomy" id="186651"/>
    <lineage>
        <taxon>Bacteria</taxon>
        <taxon>Pseudomonadati</taxon>
        <taxon>Pseudomonadota</taxon>
        <taxon>Alphaproteobacteria</taxon>
        <taxon>Hyphomicrobiales</taxon>
        <taxon>Methylobacteriaceae</taxon>
        <taxon>Microvirga</taxon>
    </lineage>
</organism>
<keyword evidence="7" id="KW-1185">Reference proteome</keyword>